<keyword evidence="10" id="KW-0576">Peroxisome</keyword>
<feature type="region of interest" description="Disordered" evidence="18">
    <location>
        <begin position="1"/>
        <end position="81"/>
    </location>
</feature>
<evidence type="ECO:0000256" key="12">
    <source>
        <dbReference type="ARBA" id="ARBA00048276"/>
    </source>
</evidence>
<evidence type="ECO:0000313" key="21">
    <source>
        <dbReference type="Proteomes" id="UP001274896"/>
    </source>
</evidence>
<comment type="function">
    <text evidence="16">Adds a myristoyl group to the N-terminal glycine residue of certain cellular proteins.</text>
</comment>
<dbReference type="InterPro" id="IPR022677">
    <property type="entry name" value="NMT_C"/>
</dbReference>
<dbReference type="FunFam" id="3.30.559.70:FF:000006">
    <property type="entry name" value="Peroxisomal carnitine O-octanoyltransferase"/>
    <property type="match status" value="1"/>
</dbReference>
<dbReference type="InterPro" id="IPR016181">
    <property type="entry name" value="Acyl_CoA_acyltransferase"/>
</dbReference>
<feature type="active site" description="Proton acceptor" evidence="15">
    <location>
        <position position="934"/>
    </location>
</feature>
<evidence type="ECO:0000256" key="10">
    <source>
        <dbReference type="ARBA" id="ARBA00023140"/>
    </source>
</evidence>
<dbReference type="InterPro" id="IPR042572">
    <property type="entry name" value="Carn_acyl_trans_N"/>
</dbReference>
<dbReference type="InterPro" id="IPR042231">
    <property type="entry name" value="Cho/carn_acyl_trans_2"/>
</dbReference>
<reference evidence="20" key="1">
    <citation type="submission" date="2023-06" db="EMBL/GenBank/DDBJ databases">
        <title>Male Hemibagrus guttatus genome.</title>
        <authorList>
            <person name="Bian C."/>
        </authorList>
    </citation>
    <scope>NUCLEOTIDE SEQUENCE</scope>
    <source>
        <strain evidence="20">Male_cb2023</strain>
        <tissue evidence="20">Muscle</tissue>
    </source>
</reference>
<dbReference type="InterPro" id="IPR039551">
    <property type="entry name" value="Cho/carn_acyl_trans"/>
</dbReference>
<evidence type="ECO:0000256" key="5">
    <source>
        <dbReference type="ARBA" id="ARBA00022448"/>
    </source>
</evidence>
<dbReference type="AlphaFoldDB" id="A0AAE0US77"/>
<dbReference type="InterPro" id="IPR000582">
    <property type="entry name" value="Acyl-CoA-binding_protein"/>
</dbReference>
<feature type="compositionally biased region" description="Polar residues" evidence="18">
    <location>
        <begin position="67"/>
        <end position="78"/>
    </location>
</feature>
<accession>A0AAE0US77</accession>
<dbReference type="PROSITE" id="PS00975">
    <property type="entry name" value="NMT_1"/>
    <property type="match status" value="1"/>
</dbReference>
<dbReference type="CDD" id="cd00435">
    <property type="entry name" value="ACBP"/>
    <property type="match status" value="1"/>
</dbReference>
<feature type="domain" description="ACB" evidence="19">
    <location>
        <begin position="506"/>
        <end position="591"/>
    </location>
</feature>
<dbReference type="GO" id="GO:0006631">
    <property type="term" value="P:fatty acid metabolic process"/>
    <property type="evidence" value="ECO:0007669"/>
    <property type="project" value="UniProtKB-KW"/>
</dbReference>
<comment type="catalytic activity">
    <reaction evidence="14">
        <text>octanoyl-CoA + (R)-carnitine = O-octanoyl-(R)-carnitine + CoA</text>
        <dbReference type="Rhea" id="RHEA:17177"/>
        <dbReference type="ChEBI" id="CHEBI:16347"/>
        <dbReference type="ChEBI" id="CHEBI:18102"/>
        <dbReference type="ChEBI" id="CHEBI:57287"/>
        <dbReference type="ChEBI" id="CHEBI:57386"/>
        <dbReference type="EC" id="2.3.1.137"/>
    </reaction>
</comment>
<keyword evidence="11 16" id="KW-0012">Acyltransferase</keyword>
<dbReference type="Gene3D" id="1.20.80.10">
    <property type="match status" value="1"/>
</dbReference>
<dbReference type="Proteomes" id="UP001274896">
    <property type="component" value="Unassembled WGS sequence"/>
</dbReference>
<feature type="compositionally biased region" description="Basic residues" evidence="18">
    <location>
        <begin position="52"/>
        <end position="63"/>
    </location>
</feature>
<dbReference type="SUPFAM" id="SSF47027">
    <property type="entry name" value="Acyl-CoA binding protein"/>
    <property type="match status" value="1"/>
</dbReference>
<sequence>SFSPSVMAEDSESAASQQSLELDDQDTCGIDGDNEEENEHTQGSPGGDLGAKKKKKKQKRKKEKPNSGGTKSDSASDSQEIKNPAIPMQKLQDIQRAMELLSTCQGPAKNIDEATKHKYQFWDTQPVPKLSKFLFQSELKNCNGSDEVVTTHGPIEPDKENVRQEPYSLPQGFMWDTLDLSNAEVLKELYTLLNENYVEDDDNMFRFDYSPNFLKWALRPPGWLPQWHCGVRVSSNKKLVGFISAIPADIHIYDTLKKMVEINFLCVHKKLRSKRVAPVLIREITRRVNLEGIFQAVYTAGVVLPKPVSTCRYWHRSLNPRKLVEVKFSHLSRNMTLQRTMKLYRLPDSTRTPGLRPMAAGDVQQVTALLQKYLSQFHLRPVMGEEEVQHWFLPQENIIDTYVVEGSGGTLTDFISFYTLPSTVMHHPLHKSLKAAYSFYNVHTETPLIELMTDALILAKLKGFDVFNALDLMENKTFLEKLKFGIGDGNLQYYLYNWKCPGMEPEKAEFEKIAADVKQVKSRPSDMELLDMYGLYKQAVIGDINIDAPGMLDKKGKAKWEAWNSRKGLSAEDAMTAYITLAKEVIKKYGMKSSPVLLLDFMVSFLLADRRAFESMAERTFQYQSTLPPLPVPSLEESLNKYLDAVKPFASEHEFRNTAAIVKRFAEGIGQHLHRRLLQRAKSRRNWLEDWWLDTAYLELRVPSQLFVNFGGPAPYLEHCWPPCEGTQLERTSFAAWLTLQYWDLIHTEKLAVHKAGNMPFDMDQLRMLFCTCKVPGINKDRILNYFKTESEGPCPSHLTVMCRGRIFTFDALCDGRILTPPELLRQLTYIKESCDGEVWGDGVAALTSEERTKWATAREHLISIDPANKTILETIQSSLFVITLDDAKPYSTPENYSLMTLLALTGDPTIRWGDKSYNFISFADGTFASNCDHAPYDAMVLVSLCYYMDQKLKAVSGKWKGSEVVRDLPDPEELVFTVDEKVRRDIKLAKEQYRKSSQDLQVVCYAFTSFGKAAIKKNKLHPDTFVQLAMQLAYYRQHGKPGSCYETATTRRFYHGRTETMRPCTMEALDWCKVMLNPSATTEEKRQALLRAFNKHNKLMDEAQKGKDETL</sequence>
<feature type="compositionally biased region" description="Acidic residues" evidence="18">
    <location>
        <begin position="21"/>
        <end position="38"/>
    </location>
</feature>
<dbReference type="Gene3D" id="1.10.275.20">
    <property type="entry name" value="Choline/Carnitine o-acyltransferase"/>
    <property type="match status" value="1"/>
</dbReference>
<dbReference type="SUPFAM" id="SSF55729">
    <property type="entry name" value="Acyl-CoA N-acyltransferases (Nat)"/>
    <property type="match status" value="2"/>
</dbReference>
<feature type="non-terminal residue" evidence="20">
    <location>
        <position position="1112"/>
    </location>
</feature>
<evidence type="ECO:0000256" key="2">
    <source>
        <dbReference type="ARBA" id="ARBA00005005"/>
    </source>
</evidence>
<dbReference type="InterPro" id="IPR014352">
    <property type="entry name" value="FERM/acyl-CoA-bd_prot_sf"/>
</dbReference>
<evidence type="ECO:0000256" key="11">
    <source>
        <dbReference type="ARBA" id="ARBA00023315"/>
    </source>
</evidence>
<keyword evidence="7" id="KW-0276">Fatty acid metabolism</keyword>
<dbReference type="PROSITE" id="PS51228">
    <property type="entry name" value="ACB_2"/>
    <property type="match status" value="1"/>
</dbReference>
<dbReference type="Pfam" id="PF01233">
    <property type="entry name" value="NMT"/>
    <property type="match status" value="1"/>
</dbReference>
<evidence type="ECO:0000256" key="14">
    <source>
        <dbReference type="ARBA" id="ARBA00052326"/>
    </source>
</evidence>
<dbReference type="InterPro" id="IPR000903">
    <property type="entry name" value="NMT"/>
</dbReference>
<dbReference type="GO" id="GO:0004379">
    <property type="term" value="F:glycylpeptide N-tetradecanoyltransferase activity"/>
    <property type="evidence" value="ECO:0007669"/>
    <property type="project" value="UniProtKB-EC"/>
</dbReference>
<comment type="pathway">
    <text evidence="2">Lipid metabolism; fatty acid beta-oxidation.</text>
</comment>
<dbReference type="Pfam" id="PF00755">
    <property type="entry name" value="Carn_acyltransf"/>
    <property type="match status" value="1"/>
</dbReference>
<keyword evidence="21" id="KW-1185">Reference proteome</keyword>
<dbReference type="PROSITE" id="PS00976">
    <property type="entry name" value="NMT_2"/>
    <property type="match status" value="1"/>
</dbReference>
<dbReference type="EC" id="2.3.1.97" evidence="16"/>
<dbReference type="InterPro" id="IPR000542">
    <property type="entry name" value="Carn_acyl_trans"/>
</dbReference>
<dbReference type="PRINTS" id="PR00689">
    <property type="entry name" value="ACOABINDINGP"/>
</dbReference>
<comment type="catalytic activity">
    <reaction evidence="12 16">
        <text>N-terminal glycyl-[protein] + tetradecanoyl-CoA = N-tetradecanoylglycyl-[protein] + CoA + H(+)</text>
        <dbReference type="Rhea" id="RHEA:15521"/>
        <dbReference type="Rhea" id="RHEA-COMP:12666"/>
        <dbReference type="Rhea" id="RHEA-COMP:12667"/>
        <dbReference type="ChEBI" id="CHEBI:15378"/>
        <dbReference type="ChEBI" id="CHEBI:57287"/>
        <dbReference type="ChEBI" id="CHEBI:57385"/>
        <dbReference type="ChEBI" id="CHEBI:64723"/>
        <dbReference type="ChEBI" id="CHEBI:133050"/>
        <dbReference type="EC" id="2.3.1.97"/>
    </reaction>
</comment>
<dbReference type="SUPFAM" id="SSF52777">
    <property type="entry name" value="CoA-dependent acyltransferases"/>
    <property type="match status" value="2"/>
</dbReference>
<keyword evidence="9" id="KW-0443">Lipid metabolism</keyword>
<evidence type="ECO:0000256" key="8">
    <source>
        <dbReference type="ARBA" id="ARBA00022990"/>
    </source>
</evidence>
<dbReference type="FunFam" id="3.40.630.170:FF:000001">
    <property type="entry name" value="Glycylpeptide N-tetradecanoyltransferase"/>
    <property type="match status" value="1"/>
</dbReference>
<dbReference type="EMBL" id="JAUCMX010000020">
    <property type="protein sequence ID" value="KAK3515754.1"/>
    <property type="molecule type" value="Genomic_DNA"/>
</dbReference>
<dbReference type="PANTHER" id="PTHR11377:SF14">
    <property type="entry name" value="GLYCYLPEPTIDE N-TETRADECANOYLTRANSFERASE 2"/>
    <property type="match status" value="1"/>
</dbReference>
<protein>
    <recommendedName>
        <fullName evidence="16">Glycylpeptide N-tetradecanoyltransferase</fullName>
        <ecNumber evidence="16">2.3.1.97</ecNumber>
    </recommendedName>
</protein>
<evidence type="ECO:0000256" key="3">
    <source>
        <dbReference type="ARBA" id="ARBA00005232"/>
    </source>
</evidence>
<evidence type="ECO:0000256" key="15">
    <source>
        <dbReference type="PIRSR" id="PIRSR600542-1"/>
    </source>
</evidence>
<evidence type="ECO:0000256" key="18">
    <source>
        <dbReference type="SAM" id="MobiDB-lite"/>
    </source>
</evidence>
<dbReference type="Pfam" id="PF00887">
    <property type="entry name" value="ACBP"/>
    <property type="match status" value="1"/>
</dbReference>
<dbReference type="Gene3D" id="3.30.559.10">
    <property type="entry name" value="Chloramphenicol acetyltransferase-like domain"/>
    <property type="match status" value="1"/>
</dbReference>
<comment type="similarity">
    <text evidence="3">Belongs to the carnitine/choline acetyltransferase family.</text>
</comment>
<evidence type="ECO:0000256" key="6">
    <source>
        <dbReference type="ARBA" id="ARBA00022679"/>
    </source>
</evidence>
<dbReference type="PROSITE" id="PS00440">
    <property type="entry name" value="ACYLTRANSF_C_2"/>
    <property type="match status" value="1"/>
</dbReference>
<dbReference type="GO" id="GO:0005777">
    <property type="term" value="C:peroxisome"/>
    <property type="evidence" value="ECO:0007669"/>
    <property type="project" value="UniProtKB-SubCell"/>
</dbReference>
<evidence type="ECO:0000256" key="16">
    <source>
        <dbReference type="RuleBase" id="RU000586"/>
    </source>
</evidence>
<dbReference type="Pfam" id="PF02799">
    <property type="entry name" value="NMT_C"/>
    <property type="match status" value="1"/>
</dbReference>
<gene>
    <name evidence="20" type="ORF">QTP70_030198</name>
</gene>
<dbReference type="GO" id="GO:0000062">
    <property type="term" value="F:fatty-acyl-CoA binding"/>
    <property type="evidence" value="ECO:0007669"/>
    <property type="project" value="InterPro"/>
</dbReference>
<evidence type="ECO:0000256" key="17">
    <source>
        <dbReference type="RuleBase" id="RU004178"/>
    </source>
</evidence>
<comment type="subcellular location">
    <subcellularLocation>
        <location evidence="1">Peroxisome</location>
    </subcellularLocation>
</comment>
<dbReference type="InterPro" id="IPR023213">
    <property type="entry name" value="CAT-like_dom_sf"/>
</dbReference>
<dbReference type="InterPro" id="IPR035984">
    <property type="entry name" value="Acyl-CoA-binding_sf"/>
</dbReference>
<keyword evidence="6 16" id="KW-0808">Transferase</keyword>
<dbReference type="InterPro" id="IPR022678">
    <property type="entry name" value="NMT_CS"/>
</dbReference>
<keyword evidence="5" id="KW-0813">Transport</keyword>
<evidence type="ECO:0000256" key="13">
    <source>
        <dbReference type="ARBA" id="ARBA00048999"/>
    </source>
</evidence>
<dbReference type="Gene3D" id="3.30.559.70">
    <property type="entry name" value="Choline/Carnitine o-acyltransferase, domain 2"/>
    <property type="match status" value="1"/>
</dbReference>
<comment type="similarity">
    <text evidence="4 17">Belongs to the NMT family.</text>
</comment>
<evidence type="ECO:0000256" key="1">
    <source>
        <dbReference type="ARBA" id="ARBA00004275"/>
    </source>
</evidence>
<evidence type="ECO:0000259" key="19">
    <source>
        <dbReference type="PROSITE" id="PS51228"/>
    </source>
</evidence>
<comment type="caution">
    <text evidence="20">The sequence shown here is derived from an EMBL/GenBank/DDBJ whole genome shotgun (WGS) entry which is preliminary data.</text>
</comment>
<evidence type="ECO:0000256" key="9">
    <source>
        <dbReference type="ARBA" id="ARBA00023098"/>
    </source>
</evidence>
<dbReference type="InterPro" id="IPR022676">
    <property type="entry name" value="NMT_N"/>
</dbReference>
<dbReference type="GO" id="GO:0008458">
    <property type="term" value="F:carnitine O-octanoyltransferase activity"/>
    <property type="evidence" value="ECO:0007669"/>
    <property type="project" value="UniProtKB-EC"/>
</dbReference>
<dbReference type="PANTHER" id="PTHR11377">
    <property type="entry name" value="N-MYRISTOYL TRANSFERASE"/>
    <property type="match status" value="1"/>
</dbReference>
<evidence type="ECO:0000256" key="4">
    <source>
        <dbReference type="ARBA" id="ARBA00009469"/>
    </source>
</evidence>
<evidence type="ECO:0000313" key="20">
    <source>
        <dbReference type="EMBL" id="KAK3515754.1"/>
    </source>
</evidence>
<name>A0AAE0US77_9TELE</name>
<comment type="catalytic activity">
    <reaction evidence="13">
        <text>4,8-dimethylnonanoyl-CoA + (R)-carnitine = O-4,8-dimethylnonanoyl-(R)-carnitine + CoA</text>
        <dbReference type="Rhea" id="RHEA:44860"/>
        <dbReference type="ChEBI" id="CHEBI:16347"/>
        <dbReference type="ChEBI" id="CHEBI:57287"/>
        <dbReference type="ChEBI" id="CHEBI:77061"/>
        <dbReference type="ChEBI" id="CHEBI:84654"/>
    </reaction>
</comment>
<organism evidence="20 21">
    <name type="scientific">Hemibagrus guttatus</name>
    <dbReference type="NCBI Taxonomy" id="175788"/>
    <lineage>
        <taxon>Eukaryota</taxon>
        <taxon>Metazoa</taxon>
        <taxon>Chordata</taxon>
        <taxon>Craniata</taxon>
        <taxon>Vertebrata</taxon>
        <taxon>Euteleostomi</taxon>
        <taxon>Actinopterygii</taxon>
        <taxon>Neopterygii</taxon>
        <taxon>Teleostei</taxon>
        <taxon>Ostariophysi</taxon>
        <taxon>Siluriformes</taxon>
        <taxon>Bagridae</taxon>
        <taxon>Hemibagrus</taxon>
    </lineage>
</organism>
<keyword evidence="8" id="KW-0007">Acetylation</keyword>
<evidence type="ECO:0000256" key="7">
    <source>
        <dbReference type="ARBA" id="ARBA00022832"/>
    </source>
</evidence>
<dbReference type="Gene3D" id="3.40.630.170">
    <property type="match status" value="1"/>
</dbReference>
<proteinExistence type="inferred from homology"/>
<dbReference type="PROSITE" id="PS00439">
    <property type="entry name" value="ACYLTRANSF_C_1"/>
    <property type="match status" value="1"/>
</dbReference>